<name>A0A1S5YD13_9VIRU</name>
<sequence length="378" mass="45456">MESHVPIIKCKECIDWLTNNPLPTLMRYELKSLQNKKKIFCQELTKKHFEILKKSDKKEKKLLLNKFKYIKSLNIHAAELIFFQCVMDSVGAYYCVINEDFLSFIKELEKEDGNISCYWIICRKKKTNMKQRHIIIYIKKNNILSFFKKISKICKDFSCIELFSVENIIETIVLFSREKIFKDGYIVEYVNNPVPNHAYIFFALLCGRFIKEKSYELYTDKTKFRYSTNFEIQNVESKINNFLIYNNKIFYFKLRKKNFLSEEKKYFLLESIDDQKNKCQLQEIQKKYIYDERIKILSDIQGTLSNIYISFRSLQKFISSDIKNDYKKMFTVLQQFMERTSKESNTLHFNIEYLKSKVTQIADLKTINEEIIDYLVKI</sequence>
<dbReference type="GeneID" id="31050567"/>
<evidence type="ECO:0000313" key="2">
    <source>
        <dbReference type="Proteomes" id="UP000203066"/>
    </source>
</evidence>
<gene>
    <name evidence="1" type="ORF">LbFV_ORF90</name>
</gene>
<organism evidence="1 2">
    <name type="scientific">Leptopilina boulardi filamentous virus</name>
    <dbReference type="NCBI Taxonomy" id="552509"/>
    <lineage>
        <taxon>Viruses</taxon>
        <taxon>Viruses incertae sedis</taxon>
        <taxon>Naldaviricetes</taxon>
        <taxon>Lefavirales</taxon>
        <taxon>Filamentoviridae</taxon>
        <taxon>Alphafilamentovirus</taxon>
        <taxon>Alphafilamentovirus leboulardi</taxon>
    </lineage>
</organism>
<keyword evidence="2" id="KW-1185">Reference proteome</keyword>
<dbReference type="RefSeq" id="YP_009345694.1">
    <property type="nucleotide sequence ID" value="NC_033778.1"/>
</dbReference>
<reference evidence="1 2" key="1">
    <citation type="journal article" date="2016" name="Genome Biol. Evol.">
        <title>Genome Sequencing of the Behavior Manipulating Virus LbFV Reveals a Possible New Virus Family.</title>
        <authorList>
            <person name="Lepetit D."/>
            <person name="Gillet B."/>
            <person name="Hughes S."/>
            <person name="Kraaijeveld K."/>
            <person name="Varaldi J."/>
        </authorList>
    </citation>
    <scope>NUCLEOTIDE SEQUENCE [LARGE SCALE GENOMIC DNA]</scope>
    <source>
        <strain evidence="1">Valence Gotheron</strain>
    </source>
</reference>
<dbReference type="KEGG" id="vg:31050567"/>
<proteinExistence type="predicted"/>
<accession>A0A1S5YD13</accession>
<dbReference type="Proteomes" id="UP000203066">
    <property type="component" value="Segment"/>
</dbReference>
<protein>
    <submittedName>
        <fullName evidence="1">Uncharacterized protein</fullName>
    </submittedName>
</protein>
<dbReference type="EMBL" id="KY009685">
    <property type="protein sequence ID" value="AQQ80010.1"/>
    <property type="molecule type" value="Genomic_DNA"/>
</dbReference>
<evidence type="ECO:0000313" key="1">
    <source>
        <dbReference type="EMBL" id="AQQ80010.1"/>
    </source>
</evidence>